<sequence>MTSDPSRDQPEPGANAMTDRFHAVGEGILDALLEEAPEWADDLGDHRFSDRLADHASEADARRAGVLTDALGALDEIDDLLLPAADRVDLEMLRNRVSADLWQLTELRPQTWDPLVHLPGDALYGILAGEDLPAEDRLRAITARCAAVPGFLATARERLEGGPGMPRVHVETAIGRAEGTLGLLGDGIDGLAEQVRTPSLRSGAEDARGIAAAALRRHIDWLRSRVETADADPRLGARDHAARLWYTLDSELSQDALLTRAESDLLATEEAIAEAASDFAGAPPRPGQVREVLDRIAADSATTEETVRPACERALEHLIDRTRELDFATLPDRPVRVIPMPESRRGMAVAYCDPPGSLSAAPGRPTLVAVAPPPADWPAERRASFYREYNADMLRELMVHEGVPGHALQLAHAARYSGGTRLRRALFSDTFIEGWAVYAEEALHADGWCADDPGLNLRMRLVQLKTRLRMIINAILDVRVHAHGMTESEAMSLLVERGHQEEGEAAGKWRRARLSSAQLSTYYTGYREVSEIVRDSAAARPGASRRELHDSVLAHGSPAPRHLRTLLGV</sequence>
<keyword evidence="2" id="KW-1185">Reference proteome</keyword>
<dbReference type="InterPro" id="IPR010281">
    <property type="entry name" value="DUF885"/>
</dbReference>
<evidence type="ECO:0000313" key="2">
    <source>
        <dbReference type="Proteomes" id="UP001499993"/>
    </source>
</evidence>
<evidence type="ECO:0000313" key="1">
    <source>
        <dbReference type="EMBL" id="GAA4948337.1"/>
    </source>
</evidence>
<name>A0ABP9GML0_9ACTN</name>
<dbReference type="PANTHER" id="PTHR33361:SF15">
    <property type="entry name" value="DUF885 FAMILY LIPOPROTEIN"/>
    <property type="match status" value="1"/>
</dbReference>
<protein>
    <submittedName>
        <fullName evidence="1">DUF885 domain-containing protein</fullName>
    </submittedName>
</protein>
<gene>
    <name evidence="1" type="ORF">GCM10023224_35330</name>
</gene>
<organism evidence="1 2">
    <name type="scientific">Streptomonospora halophila</name>
    <dbReference type="NCBI Taxonomy" id="427369"/>
    <lineage>
        <taxon>Bacteria</taxon>
        <taxon>Bacillati</taxon>
        <taxon>Actinomycetota</taxon>
        <taxon>Actinomycetes</taxon>
        <taxon>Streptosporangiales</taxon>
        <taxon>Nocardiopsidaceae</taxon>
        <taxon>Streptomonospora</taxon>
    </lineage>
</organism>
<comment type="caution">
    <text evidence="1">The sequence shown here is derived from an EMBL/GenBank/DDBJ whole genome shotgun (WGS) entry which is preliminary data.</text>
</comment>
<dbReference type="PANTHER" id="PTHR33361">
    <property type="entry name" value="GLR0591 PROTEIN"/>
    <property type="match status" value="1"/>
</dbReference>
<accession>A0ABP9GML0</accession>
<dbReference type="RefSeq" id="WP_345557544.1">
    <property type="nucleotide sequence ID" value="NZ_BAABIK010000020.1"/>
</dbReference>
<dbReference type="EMBL" id="BAABIK010000020">
    <property type="protein sequence ID" value="GAA4948337.1"/>
    <property type="molecule type" value="Genomic_DNA"/>
</dbReference>
<dbReference type="Proteomes" id="UP001499993">
    <property type="component" value="Unassembled WGS sequence"/>
</dbReference>
<dbReference type="Pfam" id="PF05960">
    <property type="entry name" value="DUF885"/>
    <property type="match status" value="1"/>
</dbReference>
<reference evidence="2" key="1">
    <citation type="journal article" date="2019" name="Int. J. Syst. Evol. Microbiol.">
        <title>The Global Catalogue of Microorganisms (GCM) 10K type strain sequencing project: providing services to taxonomists for standard genome sequencing and annotation.</title>
        <authorList>
            <consortium name="The Broad Institute Genomics Platform"/>
            <consortium name="The Broad Institute Genome Sequencing Center for Infectious Disease"/>
            <person name="Wu L."/>
            <person name="Ma J."/>
        </authorList>
    </citation>
    <scope>NUCLEOTIDE SEQUENCE [LARGE SCALE GENOMIC DNA]</scope>
    <source>
        <strain evidence="2">JCM 18123</strain>
    </source>
</reference>
<proteinExistence type="predicted"/>